<feature type="domain" description="B box-type" evidence="7">
    <location>
        <begin position="161"/>
        <end position="204"/>
    </location>
</feature>
<evidence type="ECO:0000259" key="7">
    <source>
        <dbReference type="PROSITE" id="PS50119"/>
    </source>
</evidence>
<dbReference type="InterPro" id="IPR027370">
    <property type="entry name" value="Znf-RING_euk"/>
</dbReference>
<keyword evidence="1" id="KW-0479">Metal-binding</keyword>
<sequence length="620" mass="69883">MSTNSAAIRPKCISPPPCQGRYSSSDMSLGDNTSSMEEELTCPVCLELYADPLLLPCSHSICKKCIQDIVDNRTKTGKEGLDCPSCRKTCALDQEMVSKLPRNLALENVVFRFQEMQSQNLTLRRSLDLSVDTPLLNSPTSGDVLVIPEFCDMDLTEMCGLCEENSQNVAENFCEQCRVAYCRQCLQNFHPKRGPLVHHRIRKPAKGETIDKPAFCVDHETEVAAIFCDQCKSLVCHLCVCDGLGKHSHHKILSLDTAWRQTKETLSKTKEQLEMMVSTLSDQSLKMEEVSEDVENIHKQACQKIDIQYRRLVEDITACLKQHRSSLLNQLERSKVKVTRRIQQQLDDNRQESRKVENLIESCKKLLDEDHMKGLLGRADEIGPIVQGADDMSQLLETSKQQYTDLVTDKTAQVDMKQAVLQFRNTSHACLRIMIADDVKKCQSIIPVIRSTTSPGKDVLRVQNKCLITWGFNSTSFTAEALKQNSLWSVTIEKNSAHLGDIKNGYLFGVGISYDKLNFKDQVGLNSNSHGIICSRGNLLYCHNSKMEHLMPLDNLPLSVTIYTVMDQSEGVILAYTITNSSWGDTLHGKKIIIDQSLKTILYPVFTVSQRVKMQFPTYV</sequence>
<name>A0AAE0TK43_9BIVA</name>
<dbReference type="AlphaFoldDB" id="A0AAE0TK43"/>
<proteinExistence type="predicted"/>
<evidence type="ECO:0000313" key="9">
    <source>
        <dbReference type="Proteomes" id="UP001195483"/>
    </source>
</evidence>
<dbReference type="SUPFAM" id="SSF57850">
    <property type="entry name" value="RING/U-box"/>
    <property type="match status" value="1"/>
</dbReference>
<evidence type="ECO:0000313" key="8">
    <source>
        <dbReference type="EMBL" id="KAK3611448.1"/>
    </source>
</evidence>
<dbReference type="GO" id="GO:0008270">
    <property type="term" value="F:zinc ion binding"/>
    <property type="evidence" value="ECO:0007669"/>
    <property type="project" value="UniProtKB-KW"/>
</dbReference>
<keyword evidence="2 4" id="KW-0863">Zinc-finger</keyword>
<keyword evidence="9" id="KW-1185">Reference proteome</keyword>
<reference evidence="8" key="1">
    <citation type="journal article" date="2021" name="Genome Biol. Evol.">
        <title>A High-Quality Reference Genome for a Parasitic Bivalve with Doubly Uniparental Inheritance (Bivalvia: Unionida).</title>
        <authorList>
            <person name="Smith C.H."/>
        </authorList>
    </citation>
    <scope>NUCLEOTIDE SEQUENCE</scope>
    <source>
        <strain evidence="8">CHS0354</strain>
    </source>
</reference>
<accession>A0AAE0TK43</accession>
<dbReference type="Gene3D" id="3.30.160.60">
    <property type="entry name" value="Classic Zinc Finger"/>
    <property type="match status" value="1"/>
</dbReference>
<evidence type="ECO:0000256" key="4">
    <source>
        <dbReference type="PROSITE-ProRule" id="PRU00024"/>
    </source>
</evidence>
<dbReference type="InterPro" id="IPR013083">
    <property type="entry name" value="Znf_RING/FYVE/PHD"/>
</dbReference>
<evidence type="ECO:0000256" key="3">
    <source>
        <dbReference type="ARBA" id="ARBA00022833"/>
    </source>
</evidence>
<dbReference type="PANTHER" id="PTHR25462:SF306">
    <property type="entry name" value="TRIPARTITE MOTIF CONTAINING 9"/>
    <property type="match status" value="1"/>
</dbReference>
<dbReference type="InterPro" id="IPR001841">
    <property type="entry name" value="Znf_RING"/>
</dbReference>
<reference evidence="8" key="3">
    <citation type="submission" date="2023-05" db="EMBL/GenBank/DDBJ databases">
        <authorList>
            <person name="Smith C.H."/>
        </authorList>
    </citation>
    <scope>NUCLEOTIDE SEQUENCE</scope>
    <source>
        <strain evidence="8">CHS0354</strain>
        <tissue evidence="8">Mantle</tissue>
    </source>
</reference>
<dbReference type="SMART" id="SM00336">
    <property type="entry name" value="BBOX"/>
    <property type="match status" value="2"/>
</dbReference>
<protein>
    <submittedName>
        <fullName evidence="8">Uncharacterized protein</fullName>
    </submittedName>
</protein>
<dbReference type="PROSITE" id="PS00518">
    <property type="entry name" value="ZF_RING_1"/>
    <property type="match status" value="1"/>
</dbReference>
<dbReference type="PROSITE" id="PS50089">
    <property type="entry name" value="ZF_RING_2"/>
    <property type="match status" value="1"/>
</dbReference>
<evidence type="ECO:0000256" key="5">
    <source>
        <dbReference type="SAM" id="Coils"/>
    </source>
</evidence>
<feature type="domain" description="B box-type" evidence="7">
    <location>
        <begin position="211"/>
        <end position="255"/>
    </location>
</feature>
<reference evidence="8" key="2">
    <citation type="journal article" date="2021" name="Genome Biol. Evol.">
        <title>Developing a high-quality reference genome for a parasitic bivalve with doubly uniparental inheritance (Bivalvia: Unionida).</title>
        <authorList>
            <person name="Smith C.H."/>
        </authorList>
    </citation>
    <scope>NUCLEOTIDE SEQUENCE</scope>
    <source>
        <strain evidence="8">CHS0354</strain>
        <tissue evidence="8">Mantle</tissue>
    </source>
</reference>
<dbReference type="InterPro" id="IPR017907">
    <property type="entry name" value="Znf_RING_CS"/>
</dbReference>
<feature type="coiled-coil region" evidence="5">
    <location>
        <begin position="328"/>
        <end position="369"/>
    </location>
</feature>
<dbReference type="Proteomes" id="UP001195483">
    <property type="component" value="Unassembled WGS sequence"/>
</dbReference>
<dbReference type="SMART" id="SM00184">
    <property type="entry name" value="RING"/>
    <property type="match status" value="1"/>
</dbReference>
<evidence type="ECO:0000259" key="6">
    <source>
        <dbReference type="PROSITE" id="PS50089"/>
    </source>
</evidence>
<organism evidence="8 9">
    <name type="scientific">Potamilus streckersoni</name>
    <dbReference type="NCBI Taxonomy" id="2493646"/>
    <lineage>
        <taxon>Eukaryota</taxon>
        <taxon>Metazoa</taxon>
        <taxon>Spiralia</taxon>
        <taxon>Lophotrochozoa</taxon>
        <taxon>Mollusca</taxon>
        <taxon>Bivalvia</taxon>
        <taxon>Autobranchia</taxon>
        <taxon>Heteroconchia</taxon>
        <taxon>Palaeoheterodonta</taxon>
        <taxon>Unionida</taxon>
        <taxon>Unionoidea</taxon>
        <taxon>Unionidae</taxon>
        <taxon>Ambleminae</taxon>
        <taxon>Lampsilini</taxon>
        <taxon>Potamilus</taxon>
    </lineage>
</organism>
<dbReference type="Gene3D" id="4.10.830.40">
    <property type="match status" value="1"/>
</dbReference>
<dbReference type="Gene3D" id="3.30.40.10">
    <property type="entry name" value="Zinc/RING finger domain, C3HC4 (zinc finger)"/>
    <property type="match status" value="1"/>
</dbReference>
<keyword evidence="5" id="KW-0175">Coiled coil</keyword>
<dbReference type="GO" id="GO:0061630">
    <property type="term" value="F:ubiquitin protein ligase activity"/>
    <property type="evidence" value="ECO:0007669"/>
    <property type="project" value="TreeGrafter"/>
</dbReference>
<dbReference type="SUPFAM" id="SSF57845">
    <property type="entry name" value="B-box zinc-binding domain"/>
    <property type="match status" value="1"/>
</dbReference>
<dbReference type="InterPro" id="IPR000315">
    <property type="entry name" value="Znf_B-box"/>
</dbReference>
<dbReference type="PANTHER" id="PTHR25462">
    <property type="entry name" value="BONUS, ISOFORM C-RELATED"/>
    <property type="match status" value="1"/>
</dbReference>
<dbReference type="EMBL" id="JAEAOA010001626">
    <property type="protein sequence ID" value="KAK3611448.1"/>
    <property type="molecule type" value="Genomic_DNA"/>
</dbReference>
<dbReference type="Pfam" id="PF00643">
    <property type="entry name" value="zf-B_box"/>
    <property type="match status" value="1"/>
</dbReference>
<dbReference type="Pfam" id="PF13445">
    <property type="entry name" value="zf-RING_UBOX"/>
    <property type="match status" value="1"/>
</dbReference>
<evidence type="ECO:0000256" key="2">
    <source>
        <dbReference type="ARBA" id="ARBA00022771"/>
    </source>
</evidence>
<evidence type="ECO:0000256" key="1">
    <source>
        <dbReference type="ARBA" id="ARBA00022723"/>
    </source>
</evidence>
<gene>
    <name evidence="8" type="ORF">CHS0354_027173</name>
</gene>
<comment type="caution">
    <text evidence="8">The sequence shown here is derived from an EMBL/GenBank/DDBJ whole genome shotgun (WGS) entry which is preliminary data.</text>
</comment>
<feature type="domain" description="RING-type" evidence="6">
    <location>
        <begin position="42"/>
        <end position="87"/>
    </location>
</feature>
<dbReference type="PROSITE" id="PS50119">
    <property type="entry name" value="ZF_BBOX"/>
    <property type="match status" value="2"/>
</dbReference>
<keyword evidence="3" id="KW-0862">Zinc</keyword>
<dbReference type="InterPro" id="IPR047153">
    <property type="entry name" value="TRIM45/56/19-like"/>
</dbReference>